<keyword evidence="4" id="KW-1185">Reference proteome</keyword>
<reference evidence="3" key="3">
    <citation type="submission" date="2024-03" db="EMBL/GenBank/DDBJ databases">
        <title>The Genome Sequence of Enterococcus sp. DIV0242b.</title>
        <authorList>
            <consortium name="The Broad Institute Genomics Platform"/>
            <consortium name="The Broad Institute Microbial Omics Core"/>
            <consortium name="The Broad Institute Genomic Center for Infectious Diseases"/>
            <person name="Earl A."/>
            <person name="Manson A."/>
            <person name="Gilmore M."/>
            <person name="Schwartman J."/>
            <person name="Shea T."/>
            <person name="Abouelleil A."/>
            <person name="Cao P."/>
            <person name="Chapman S."/>
            <person name="Cusick C."/>
            <person name="Young S."/>
            <person name="Neafsey D."/>
            <person name="Nusbaum C."/>
            <person name="Birren B."/>
        </authorList>
    </citation>
    <scope>NUCLEOTIDE SEQUENCE</scope>
    <source>
        <strain evidence="3">9E7_DIV0242</strain>
    </source>
</reference>
<dbReference type="InterPro" id="IPR000182">
    <property type="entry name" value="GNAT_dom"/>
</dbReference>
<accession>A0A242KBQ4</accession>
<dbReference type="InterPro" id="IPR016181">
    <property type="entry name" value="Acyl_CoA_acyltransferase"/>
</dbReference>
<dbReference type="Gene3D" id="3.40.630.30">
    <property type="match status" value="1"/>
</dbReference>
<dbReference type="RefSeq" id="WP_086347575.1">
    <property type="nucleotide sequence ID" value="NZ_CP147247.1"/>
</dbReference>
<evidence type="ECO:0000259" key="1">
    <source>
        <dbReference type="PROSITE" id="PS51186"/>
    </source>
</evidence>
<dbReference type="GO" id="GO:0008080">
    <property type="term" value="F:N-acetyltransferase activity"/>
    <property type="evidence" value="ECO:0007669"/>
    <property type="project" value="TreeGrafter"/>
</dbReference>
<protein>
    <recommendedName>
        <fullName evidence="1">N-acetyltransferase domain-containing protein</fullName>
    </recommendedName>
</protein>
<name>A0A242KBQ4_9ENTE</name>
<reference evidence="2" key="1">
    <citation type="submission" date="2017-05" db="EMBL/GenBank/DDBJ databases">
        <title>The Genome Sequence of Enterococcus sp. 9E7_DIV0242.</title>
        <authorList>
            <consortium name="The Broad Institute Genomics Platform"/>
            <consortium name="The Broad Institute Genomic Center for Infectious Diseases"/>
            <person name="Earl A."/>
            <person name="Manson A."/>
            <person name="Schwartman J."/>
            <person name="Gilmore M."/>
            <person name="Abouelleil A."/>
            <person name="Cao P."/>
            <person name="Chapman S."/>
            <person name="Cusick C."/>
            <person name="Shea T."/>
            <person name="Young S."/>
            <person name="Neafsey D."/>
            <person name="Nusbaum C."/>
            <person name="Birren B."/>
        </authorList>
    </citation>
    <scope>NUCLEOTIDE SEQUENCE [LARGE SCALE GENOMIC DNA]</scope>
    <source>
        <strain evidence="2">9E7_DIV0242</strain>
    </source>
</reference>
<dbReference type="EMBL" id="CP147247">
    <property type="protein sequence ID" value="WYJ88665.1"/>
    <property type="molecule type" value="Genomic_DNA"/>
</dbReference>
<gene>
    <name evidence="3" type="ORF">A5888_000384</name>
    <name evidence="2" type="ORF">A5888_000418</name>
</gene>
<evidence type="ECO:0000313" key="2">
    <source>
        <dbReference type="EMBL" id="OTP18604.1"/>
    </source>
</evidence>
<evidence type="ECO:0000313" key="4">
    <source>
        <dbReference type="Proteomes" id="UP000195141"/>
    </source>
</evidence>
<evidence type="ECO:0000313" key="3">
    <source>
        <dbReference type="EMBL" id="WYJ88665.1"/>
    </source>
</evidence>
<reference evidence="3" key="2">
    <citation type="submission" date="2017-05" db="EMBL/GenBank/DDBJ databases">
        <authorList>
            <consortium name="The Broad Institute Genomics Platform"/>
            <consortium name="The Broad Institute Genomic Center for Infectious Diseases"/>
            <person name="Earl A."/>
            <person name="Manson A."/>
            <person name="Schwartman J."/>
            <person name="Gilmore M."/>
            <person name="Abouelleil A."/>
            <person name="Cao P."/>
            <person name="Chapman S."/>
            <person name="Cusick C."/>
            <person name="Shea T."/>
            <person name="Young S."/>
            <person name="Neafsey D."/>
            <person name="Nusbaum C."/>
            <person name="Birren B."/>
        </authorList>
    </citation>
    <scope>NUCLEOTIDE SEQUENCE</scope>
    <source>
        <strain evidence="3">9E7_DIV0242</strain>
    </source>
</reference>
<dbReference type="SUPFAM" id="SSF55729">
    <property type="entry name" value="Acyl-CoA N-acyltransferases (Nat)"/>
    <property type="match status" value="1"/>
</dbReference>
<dbReference type="AlphaFoldDB" id="A0A242KBQ4"/>
<dbReference type="PANTHER" id="PTHR13355">
    <property type="entry name" value="GLUCOSAMINE 6-PHOSPHATE N-ACETYLTRANSFERASE"/>
    <property type="match status" value="1"/>
</dbReference>
<dbReference type="PROSITE" id="PS51186">
    <property type="entry name" value="GNAT"/>
    <property type="match status" value="1"/>
</dbReference>
<dbReference type="InterPro" id="IPR039143">
    <property type="entry name" value="GNPNAT1-like"/>
</dbReference>
<proteinExistence type="predicted"/>
<dbReference type="Pfam" id="PF00583">
    <property type="entry name" value="Acetyltransf_1"/>
    <property type="match status" value="1"/>
</dbReference>
<dbReference type="OrthoDB" id="2242710at2"/>
<dbReference type="Proteomes" id="UP000195141">
    <property type="component" value="Chromosome"/>
</dbReference>
<dbReference type="EMBL" id="NGMM01000001">
    <property type="protein sequence ID" value="OTP18604.1"/>
    <property type="molecule type" value="Genomic_DNA"/>
</dbReference>
<feature type="domain" description="N-acetyltransferase" evidence="1">
    <location>
        <begin position="4"/>
        <end position="144"/>
    </location>
</feature>
<organism evidence="2">
    <name type="scientific">Candidatus Enterococcus clewellii</name>
    <dbReference type="NCBI Taxonomy" id="1834193"/>
    <lineage>
        <taxon>Bacteria</taxon>
        <taxon>Bacillati</taxon>
        <taxon>Bacillota</taxon>
        <taxon>Bacilli</taxon>
        <taxon>Lactobacillales</taxon>
        <taxon>Enterococcaceae</taxon>
        <taxon>Enterococcus</taxon>
    </lineage>
</organism>
<dbReference type="CDD" id="cd04301">
    <property type="entry name" value="NAT_SF"/>
    <property type="match status" value="1"/>
</dbReference>
<sequence length="144" mass="16753">MEFINFRSDEAIYQESLVLRNRILRLPLGRDVYAEDLLIEKENDFYGILIDEKLIATMSVYREAPFIAHLTAFAVDSSYQRKGYGRELLEFVLADLKKKGYKRINVDARAEAKVFYEKCGFGIIGKTVQNKLLGIDEYKMSYVF</sequence>